<evidence type="ECO:0000259" key="4">
    <source>
        <dbReference type="Pfam" id="PF05378"/>
    </source>
</evidence>
<feature type="domain" description="Hydantoinase A/oxoprolinase" evidence="3">
    <location>
        <begin position="209"/>
        <end position="497"/>
    </location>
</feature>
<evidence type="ECO:0000256" key="2">
    <source>
        <dbReference type="SAM" id="MobiDB-lite"/>
    </source>
</evidence>
<keyword evidence="1" id="KW-0175">Coiled coil</keyword>
<accession>A0A9X1N8Q8</accession>
<dbReference type="GO" id="GO:0006749">
    <property type="term" value="P:glutathione metabolic process"/>
    <property type="evidence" value="ECO:0007669"/>
    <property type="project" value="TreeGrafter"/>
</dbReference>
<feature type="coiled-coil region" evidence="1">
    <location>
        <begin position="504"/>
        <end position="531"/>
    </location>
</feature>
<dbReference type="Proteomes" id="UP001138997">
    <property type="component" value="Unassembled WGS sequence"/>
</dbReference>
<keyword evidence="7" id="KW-1185">Reference proteome</keyword>
<dbReference type="InterPro" id="IPR008040">
    <property type="entry name" value="Hydant_A_N"/>
</dbReference>
<dbReference type="Pfam" id="PF01968">
    <property type="entry name" value="Hydantoinase_A"/>
    <property type="match status" value="1"/>
</dbReference>
<organism evidence="6 7">
    <name type="scientific">Kineosporia babensis</name>
    <dbReference type="NCBI Taxonomy" id="499548"/>
    <lineage>
        <taxon>Bacteria</taxon>
        <taxon>Bacillati</taxon>
        <taxon>Actinomycetota</taxon>
        <taxon>Actinomycetes</taxon>
        <taxon>Kineosporiales</taxon>
        <taxon>Kineosporiaceae</taxon>
        <taxon>Kineosporia</taxon>
    </lineage>
</organism>
<gene>
    <name evidence="6" type="ORF">LR394_06775</name>
</gene>
<dbReference type="SUPFAM" id="SSF53067">
    <property type="entry name" value="Actin-like ATPase domain"/>
    <property type="match status" value="1"/>
</dbReference>
<feature type="region of interest" description="Disordered" evidence="2">
    <location>
        <begin position="643"/>
        <end position="662"/>
    </location>
</feature>
<name>A0A9X1N8Q8_9ACTN</name>
<dbReference type="GO" id="GO:0017168">
    <property type="term" value="F:5-oxoprolinase (ATP-hydrolyzing) activity"/>
    <property type="evidence" value="ECO:0007669"/>
    <property type="project" value="TreeGrafter"/>
</dbReference>
<dbReference type="Gene3D" id="3.30.420.40">
    <property type="match status" value="1"/>
</dbReference>
<evidence type="ECO:0000259" key="5">
    <source>
        <dbReference type="Pfam" id="PF19278"/>
    </source>
</evidence>
<dbReference type="RefSeq" id="WP_231439604.1">
    <property type="nucleotide sequence ID" value="NZ_JAJOMB010000003.1"/>
</dbReference>
<feature type="domain" description="Hydantoinase/oxoprolinase N-terminal" evidence="4">
    <location>
        <begin position="7"/>
        <end position="188"/>
    </location>
</feature>
<dbReference type="Pfam" id="PF19278">
    <property type="entry name" value="Hydant_A_C"/>
    <property type="match status" value="1"/>
</dbReference>
<dbReference type="PANTHER" id="PTHR11365">
    <property type="entry name" value="5-OXOPROLINASE RELATED"/>
    <property type="match status" value="1"/>
</dbReference>
<dbReference type="InterPro" id="IPR043129">
    <property type="entry name" value="ATPase_NBD"/>
</dbReference>
<dbReference type="InterPro" id="IPR002821">
    <property type="entry name" value="Hydantoinase_A"/>
</dbReference>
<evidence type="ECO:0000259" key="3">
    <source>
        <dbReference type="Pfam" id="PF01968"/>
    </source>
</evidence>
<evidence type="ECO:0000256" key="1">
    <source>
        <dbReference type="SAM" id="Coils"/>
    </source>
</evidence>
<dbReference type="GO" id="GO:0005829">
    <property type="term" value="C:cytosol"/>
    <property type="evidence" value="ECO:0007669"/>
    <property type="project" value="TreeGrafter"/>
</dbReference>
<dbReference type="Pfam" id="PF05378">
    <property type="entry name" value="Hydant_A_N"/>
    <property type="match status" value="1"/>
</dbReference>
<dbReference type="AlphaFoldDB" id="A0A9X1N8Q8"/>
<evidence type="ECO:0000313" key="7">
    <source>
        <dbReference type="Proteomes" id="UP001138997"/>
    </source>
</evidence>
<dbReference type="InterPro" id="IPR049517">
    <property type="entry name" value="ACX-like_C"/>
</dbReference>
<proteinExistence type="predicted"/>
<reference evidence="6" key="1">
    <citation type="submission" date="2021-11" db="EMBL/GenBank/DDBJ databases">
        <title>Streptomyces corallinus and Kineosporia corallina sp. nov., two new coral-derived marine actinobacteria.</title>
        <authorList>
            <person name="Buangrab K."/>
            <person name="Sutthacheep M."/>
            <person name="Yeemin T."/>
            <person name="Harunari E."/>
            <person name="Igarashi Y."/>
            <person name="Sripreechasak P."/>
            <person name="Kanchanasin P."/>
            <person name="Tanasupawat S."/>
            <person name="Phongsopitanun W."/>
        </authorList>
    </citation>
    <scope>NUCLEOTIDE SEQUENCE</scope>
    <source>
        <strain evidence="6">JCM 31032</strain>
    </source>
</reference>
<dbReference type="InterPro" id="IPR045079">
    <property type="entry name" value="Oxoprolinase-like"/>
</dbReference>
<protein>
    <submittedName>
        <fullName evidence="6">Hydantoinase/oxoprolinase family protein</fullName>
    </submittedName>
</protein>
<feature type="domain" description="Acetophenone carboxylase-like C-terminal" evidence="5">
    <location>
        <begin position="682"/>
        <end position="716"/>
    </location>
</feature>
<comment type="caution">
    <text evidence="6">The sequence shown here is derived from an EMBL/GenBank/DDBJ whole genome shotgun (WGS) entry which is preliminary data.</text>
</comment>
<dbReference type="EMBL" id="JAJOMB010000003">
    <property type="protein sequence ID" value="MCD5310592.1"/>
    <property type="molecule type" value="Genomic_DNA"/>
</dbReference>
<evidence type="ECO:0000313" key="6">
    <source>
        <dbReference type="EMBL" id="MCD5310592.1"/>
    </source>
</evidence>
<dbReference type="PANTHER" id="PTHR11365:SF23">
    <property type="entry name" value="HYPOTHETICAL 5-OXOPROLINASE (EUROFUNG)-RELATED"/>
    <property type="match status" value="1"/>
</dbReference>
<sequence>MSASSLRVGVDVGGTFTDVVLHDEHRRWWVHKLPTSTHDPAEAILAGVLAVIAKAGRQASELGALLHGTTVATNLLIERDGSKVGVVTTEGFADVLHIARKKRPLNFSSYLDVPWQSDPIARRGLREQVRERVDTRTGAVLEPLIEDDVRAAGRRLREQGVESVAVCFLASFANPEHENRARALLEQELPGVFVTTSTECTPLYREYERFNTAAVNAYVGPRTGTYLRNLTEAVAAEGIHAGVRLMSSGGGTISAEVAARQPVQLLMSGPAAGVIAGRRTGQDVGRPNVITLDVGGTSTDIGVVPGGELRYKHLLDTRICGESLMVSMLDVETIGAGGGSIASVKQAGGSSVLSVGPRSAGAYPGPACYGRGGTEPTASDAMAVLGWLRPETFAGGAMTLDLEAAQKAVATLGFADTATAAAGIVTVLVNAMASTTRILSERKGLDPRDYAIVAQGGAGPAFGCAVAEALGADSVLIPAHPGLASAFGLLGSDLRYEVQATVWQRQGEADLTKLAKTLAELENQAHASLDADQVPAELKQIERSADVRYAGQGYELRVPAPDGEVDAAWMGEVAKAFHLRHQQTYGRSFPEQEVQVVNLCVAGVGKVAAHTAPQTAGSKLDLAPALPPGATRHAEAKVETGAAPVAAAAAAQPPTTDQRTPAPATTVNATWWVDGSAVSLPTAVHNRDELEPGDLITGPALVEQMDSTVVVPPGFAGPVHPDGTLELRLSPGPHQTEGKHA</sequence>